<organism evidence="1 2">
    <name type="scientific">Dimorphilus gyrociliatus</name>
    <dbReference type="NCBI Taxonomy" id="2664684"/>
    <lineage>
        <taxon>Eukaryota</taxon>
        <taxon>Metazoa</taxon>
        <taxon>Spiralia</taxon>
        <taxon>Lophotrochozoa</taxon>
        <taxon>Annelida</taxon>
        <taxon>Polychaeta</taxon>
        <taxon>Polychaeta incertae sedis</taxon>
        <taxon>Dinophilidae</taxon>
        <taxon>Dimorphilus</taxon>
    </lineage>
</organism>
<accession>A0A7I8WEY5</accession>
<protein>
    <submittedName>
        <fullName evidence="1">DgyrCDS14775</fullName>
    </submittedName>
</protein>
<dbReference type="AlphaFoldDB" id="A0A7I8WEY5"/>
<evidence type="ECO:0000313" key="2">
    <source>
        <dbReference type="Proteomes" id="UP000549394"/>
    </source>
</evidence>
<dbReference type="EMBL" id="CAJFCJ010000075">
    <property type="protein sequence ID" value="CAD5126711.1"/>
    <property type="molecule type" value="Genomic_DNA"/>
</dbReference>
<name>A0A7I8WEY5_9ANNE</name>
<gene>
    <name evidence="1" type="ORF">DGYR_LOCUS13944</name>
</gene>
<sequence>MYIEDIIYSFNFCKYNPIGIHDEHKFPNSSFSAHGTYSSHKPEYARIEETTGINWHTLDYTNGWVMVSAMIFMD</sequence>
<comment type="caution">
    <text evidence="1">The sequence shown here is derived from an EMBL/GenBank/DDBJ whole genome shotgun (WGS) entry which is preliminary data.</text>
</comment>
<proteinExistence type="predicted"/>
<dbReference type="Proteomes" id="UP000549394">
    <property type="component" value="Unassembled WGS sequence"/>
</dbReference>
<reference evidence="1 2" key="1">
    <citation type="submission" date="2020-08" db="EMBL/GenBank/DDBJ databases">
        <authorList>
            <person name="Hejnol A."/>
        </authorList>
    </citation>
    <scope>NUCLEOTIDE SEQUENCE [LARGE SCALE GENOMIC DNA]</scope>
</reference>
<keyword evidence="2" id="KW-1185">Reference proteome</keyword>
<evidence type="ECO:0000313" key="1">
    <source>
        <dbReference type="EMBL" id="CAD5126711.1"/>
    </source>
</evidence>